<evidence type="ECO:0000313" key="2">
    <source>
        <dbReference type="Proteomes" id="UP000425960"/>
    </source>
</evidence>
<reference evidence="1 2" key="1">
    <citation type="submission" date="2019-11" db="EMBL/GenBank/DDBJ databases">
        <title>Comparative genomics of hydrocarbon-degrading Desulfosarcina strains.</title>
        <authorList>
            <person name="Watanabe M."/>
            <person name="Kojima H."/>
            <person name="Fukui M."/>
        </authorList>
    </citation>
    <scope>NUCLEOTIDE SEQUENCE [LARGE SCALE GENOMIC DNA]</scope>
    <source>
        <strain evidence="1 2">28bB2T</strain>
    </source>
</reference>
<gene>
    <name evidence="1" type="ORF">DSCO28_54120</name>
</gene>
<organism evidence="1 2">
    <name type="scientific">Desulfosarcina ovata subsp. sediminis</name>
    <dbReference type="NCBI Taxonomy" id="885957"/>
    <lineage>
        <taxon>Bacteria</taxon>
        <taxon>Pseudomonadati</taxon>
        <taxon>Thermodesulfobacteriota</taxon>
        <taxon>Desulfobacteria</taxon>
        <taxon>Desulfobacterales</taxon>
        <taxon>Desulfosarcinaceae</taxon>
        <taxon>Desulfosarcina</taxon>
    </lineage>
</organism>
<dbReference type="Proteomes" id="UP000425960">
    <property type="component" value="Chromosome"/>
</dbReference>
<dbReference type="EMBL" id="AP021876">
    <property type="protein sequence ID" value="BBO84846.1"/>
    <property type="molecule type" value="Genomic_DNA"/>
</dbReference>
<sequence>MVHEDAAGHTHVAGARDFITIRSDWFEFHEHLRAGEGGSYRSGMDNIDDNIVQWQRTKVNRVITDASFSPAD</sequence>
<name>A0A5K7ZXF1_9BACT</name>
<dbReference type="AlphaFoldDB" id="A0A5K7ZXF1"/>
<evidence type="ECO:0000313" key="1">
    <source>
        <dbReference type="EMBL" id="BBO84846.1"/>
    </source>
</evidence>
<protein>
    <submittedName>
        <fullName evidence="1">Uncharacterized protein</fullName>
    </submittedName>
</protein>
<accession>A0A5K7ZXF1</accession>
<proteinExistence type="predicted"/>
<dbReference type="KEGG" id="dov:DSCO28_54120"/>